<dbReference type="EMBL" id="JACCBW010000004">
    <property type="protein sequence ID" value="NYE38317.1"/>
    <property type="molecule type" value="Genomic_DNA"/>
</dbReference>
<dbReference type="AlphaFoldDB" id="A0A7Y9H5M6"/>
<dbReference type="Pfam" id="PF21805">
    <property type="entry name" value="Imm5_like"/>
    <property type="match status" value="1"/>
</dbReference>
<evidence type="ECO:0000313" key="3">
    <source>
        <dbReference type="Proteomes" id="UP000549911"/>
    </source>
</evidence>
<protein>
    <recommendedName>
        <fullName evidence="1">Imm-5-like domain-containing protein</fullName>
    </recommendedName>
</protein>
<dbReference type="Proteomes" id="UP000549911">
    <property type="component" value="Unassembled WGS sequence"/>
</dbReference>
<organism evidence="2 3">
    <name type="scientific">Nocardioides cavernae</name>
    <dbReference type="NCBI Taxonomy" id="1921566"/>
    <lineage>
        <taxon>Bacteria</taxon>
        <taxon>Bacillati</taxon>
        <taxon>Actinomycetota</taxon>
        <taxon>Actinomycetes</taxon>
        <taxon>Propionibacteriales</taxon>
        <taxon>Nocardioidaceae</taxon>
        <taxon>Nocardioides</taxon>
    </lineage>
</organism>
<gene>
    <name evidence="2" type="ORF">F4692_003465</name>
</gene>
<evidence type="ECO:0000259" key="1">
    <source>
        <dbReference type="Pfam" id="PF21805"/>
    </source>
</evidence>
<proteinExistence type="predicted"/>
<evidence type="ECO:0000313" key="2">
    <source>
        <dbReference type="EMBL" id="NYE38317.1"/>
    </source>
</evidence>
<accession>A0A7Y9H5M6</accession>
<reference evidence="2 3" key="1">
    <citation type="submission" date="2020-07" db="EMBL/GenBank/DDBJ databases">
        <authorList>
            <person name="Partida-Martinez L."/>
            <person name="Huntemann M."/>
            <person name="Clum A."/>
            <person name="Wang J."/>
            <person name="Palaniappan K."/>
            <person name="Ritter S."/>
            <person name="Chen I.-M."/>
            <person name="Stamatis D."/>
            <person name="Reddy T."/>
            <person name="O'Malley R."/>
            <person name="Daum C."/>
            <person name="Shapiro N."/>
            <person name="Ivanova N."/>
            <person name="Kyrpides N."/>
            <person name="Woyke T."/>
        </authorList>
    </citation>
    <scope>NUCLEOTIDE SEQUENCE [LARGE SCALE GENOMIC DNA]</scope>
    <source>
        <strain evidence="2 3">AT2.17</strain>
    </source>
</reference>
<name>A0A7Y9H5M6_9ACTN</name>
<sequence length="146" mass="15244">MLPVFERAHPDDVRPRAALDAARVFVAGAARSRLQRVTSLDAHRAAREATDEAARLAARACGDAASAAYLHPIARATQVGHVLRATASEARIAELLAGEAAAAEVLASASSRAGAVVRDVLSRYPAAPAGRSRVARLMSELDASLR</sequence>
<feature type="domain" description="Imm-5-like" evidence="1">
    <location>
        <begin position="1"/>
        <end position="69"/>
    </location>
</feature>
<comment type="caution">
    <text evidence="2">The sequence shown here is derived from an EMBL/GenBank/DDBJ whole genome shotgun (WGS) entry which is preliminary data.</text>
</comment>
<reference evidence="2 3" key="2">
    <citation type="submission" date="2020-08" db="EMBL/GenBank/DDBJ databases">
        <title>The Agave Microbiome: Exploring the role of microbial communities in plant adaptations to desert environments.</title>
        <authorList>
            <person name="Partida-Martinez L.P."/>
        </authorList>
    </citation>
    <scope>NUCLEOTIDE SEQUENCE [LARGE SCALE GENOMIC DNA]</scope>
    <source>
        <strain evidence="2 3">AT2.17</strain>
    </source>
</reference>
<keyword evidence="3" id="KW-1185">Reference proteome</keyword>
<dbReference type="InterPro" id="IPR048667">
    <property type="entry name" value="Imm5-like"/>
</dbReference>